<dbReference type="InterPro" id="IPR051795">
    <property type="entry name" value="Glycosyl_Hydrlase_43"/>
</dbReference>
<feature type="chain" id="PRO_5012713402" description="Beta-xylosidase C-terminal Concanavalin A-like domain-containing protein" evidence="7">
    <location>
        <begin position="21"/>
        <end position="512"/>
    </location>
</feature>
<evidence type="ECO:0000256" key="1">
    <source>
        <dbReference type="ARBA" id="ARBA00009865"/>
    </source>
</evidence>
<dbReference type="GO" id="GO:0004553">
    <property type="term" value="F:hydrolase activity, hydrolyzing O-glycosyl compounds"/>
    <property type="evidence" value="ECO:0007669"/>
    <property type="project" value="InterPro"/>
</dbReference>
<evidence type="ECO:0000259" key="8">
    <source>
        <dbReference type="Pfam" id="PF17851"/>
    </source>
</evidence>
<dbReference type="CDD" id="cd08999">
    <property type="entry name" value="GH43_ABN-like"/>
    <property type="match status" value="1"/>
</dbReference>
<keyword evidence="2 6" id="KW-0378">Hydrolase</keyword>
<accession>A0A212K3E4</accession>
<evidence type="ECO:0000256" key="5">
    <source>
        <dbReference type="PIRSR" id="PIRSR606710-2"/>
    </source>
</evidence>
<dbReference type="Pfam" id="PF04616">
    <property type="entry name" value="Glyco_hydro_43"/>
    <property type="match status" value="1"/>
</dbReference>
<organism evidence="9">
    <name type="scientific">uncultured Dysgonomonas sp</name>
    <dbReference type="NCBI Taxonomy" id="206096"/>
    <lineage>
        <taxon>Bacteria</taxon>
        <taxon>Pseudomonadati</taxon>
        <taxon>Bacteroidota</taxon>
        <taxon>Bacteroidia</taxon>
        <taxon>Bacteroidales</taxon>
        <taxon>Dysgonomonadaceae</taxon>
        <taxon>Dysgonomonas</taxon>
        <taxon>environmental samples</taxon>
    </lineage>
</organism>
<proteinExistence type="inferred from homology"/>
<dbReference type="EMBL" id="FLUL01000001">
    <property type="protein sequence ID" value="SBW06244.1"/>
    <property type="molecule type" value="Genomic_DNA"/>
</dbReference>
<comment type="similarity">
    <text evidence="1 6">Belongs to the glycosyl hydrolase 43 family.</text>
</comment>
<reference evidence="9" key="1">
    <citation type="submission" date="2016-04" db="EMBL/GenBank/DDBJ databases">
        <authorList>
            <person name="Evans L.H."/>
            <person name="Alamgir A."/>
            <person name="Owens N."/>
            <person name="Weber N.D."/>
            <person name="Virtaneva K."/>
            <person name="Barbian K."/>
            <person name="Babar A."/>
            <person name="Rosenke K."/>
        </authorList>
    </citation>
    <scope>NUCLEOTIDE SEQUENCE</scope>
    <source>
        <strain evidence="9">86-2</strain>
    </source>
</reference>
<evidence type="ECO:0000256" key="4">
    <source>
        <dbReference type="PIRSR" id="PIRSR606710-1"/>
    </source>
</evidence>
<gene>
    <name evidence="9" type="ORF">KL86DYS2_12939</name>
</gene>
<dbReference type="InterPro" id="IPR013320">
    <property type="entry name" value="ConA-like_dom_sf"/>
</dbReference>
<feature type="site" description="Important for catalytic activity, responsible for pKa modulation of the active site Glu and correct orientation of both the proton donor and substrate" evidence="5">
    <location>
        <position position="143"/>
    </location>
</feature>
<evidence type="ECO:0000256" key="2">
    <source>
        <dbReference type="ARBA" id="ARBA00022801"/>
    </source>
</evidence>
<protein>
    <recommendedName>
        <fullName evidence="8">Beta-xylosidase C-terminal Concanavalin A-like domain-containing protein</fullName>
    </recommendedName>
</protein>
<evidence type="ECO:0000256" key="3">
    <source>
        <dbReference type="ARBA" id="ARBA00023295"/>
    </source>
</evidence>
<dbReference type="InterPro" id="IPR023296">
    <property type="entry name" value="Glyco_hydro_beta-prop_sf"/>
</dbReference>
<feature type="signal peptide" evidence="7">
    <location>
        <begin position="1"/>
        <end position="20"/>
    </location>
</feature>
<dbReference type="Gene3D" id="2.60.120.200">
    <property type="match status" value="1"/>
</dbReference>
<dbReference type="Gene3D" id="2.115.10.20">
    <property type="entry name" value="Glycosyl hydrolase domain, family 43"/>
    <property type="match status" value="1"/>
</dbReference>
<name>A0A212K3E4_9BACT</name>
<keyword evidence="7" id="KW-0732">Signal</keyword>
<dbReference type="GO" id="GO:0005975">
    <property type="term" value="P:carbohydrate metabolic process"/>
    <property type="evidence" value="ECO:0007669"/>
    <property type="project" value="InterPro"/>
</dbReference>
<dbReference type="PANTHER" id="PTHR42812:SF5">
    <property type="entry name" value="ENDO-ARABINASE"/>
    <property type="match status" value="1"/>
</dbReference>
<dbReference type="InterPro" id="IPR041542">
    <property type="entry name" value="GH43_C2"/>
</dbReference>
<feature type="active site" description="Proton acceptor" evidence="4">
    <location>
        <position position="36"/>
    </location>
</feature>
<dbReference type="RefSeq" id="WP_296951119.1">
    <property type="nucleotide sequence ID" value="NZ_LT599021.1"/>
</dbReference>
<dbReference type="AlphaFoldDB" id="A0A212K3E4"/>
<dbReference type="SUPFAM" id="SSF75005">
    <property type="entry name" value="Arabinanase/levansucrase/invertase"/>
    <property type="match status" value="1"/>
</dbReference>
<keyword evidence="3 6" id="KW-0326">Glycosidase</keyword>
<dbReference type="PANTHER" id="PTHR42812">
    <property type="entry name" value="BETA-XYLOSIDASE"/>
    <property type="match status" value="1"/>
</dbReference>
<dbReference type="SUPFAM" id="SSF49899">
    <property type="entry name" value="Concanavalin A-like lectins/glucanases"/>
    <property type="match status" value="1"/>
</dbReference>
<feature type="active site" description="Proton donor" evidence="4">
    <location>
        <position position="198"/>
    </location>
</feature>
<evidence type="ECO:0000313" key="9">
    <source>
        <dbReference type="EMBL" id="SBW06244.1"/>
    </source>
</evidence>
<dbReference type="InterPro" id="IPR006710">
    <property type="entry name" value="Glyco_hydro_43"/>
</dbReference>
<feature type="domain" description="Beta-xylosidase C-terminal Concanavalin A-like" evidence="8">
    <location>
        <begin position="332"/>
        <end position="507"/>
    </location>
</feature>
<evidence type="ECO:0000256" key="6">
    <source>
        <dbReference type="RuleBase" id="RU361187"/>
    </source>
</evidence>
<dbReference type="Pfam" id="PF17851">
    <property type="entry name" value="GH43_C2"/>
    <property type="match status" value="1"/>
</dbReference>
<evidence type="ECO:0000256" key="7">
    <source>
        <dbReference type="SAM" id="SignalP"/>
    </source>
</evidence>
<sequence length="512" mass="58425">MNKVCFILLFSLALISSLKSQQNYFLNPVIRGDMADPSVIRIGATYYATATSSEWAPHYPLFTSKDLVNWTQIAHIFEKRPEWTSNSFWAPELFYHNDKVYCYYTARRKLDGISYIGVATANSPTDEFTDHGLLVEFGKEAIDAFIYDDNGQLYISWKAYGLDDRPIEILASKLSDDGLKLIGEPFSLLKDDERIGMEGQYHFKKGDYYYIIYSPHSCCGPQSDYDVYVARSKSFKGPYEKYSGNPILHGGGGDYLSCGHGTAVDTPDGRLFYLFHAYFKGEGFFAGRQPVLQEMYMGDDSWPHFRTGTVGKSEQAMPYPGTVQKGVADFEDRFEGSTLKINWTWNFPYSDIKTEFRNGKLLLSGTPKQGNDWGTALCFRPQTPYYTYETLVNNSNKSIKGLTMYGDDKNLIVWGVSDGKLELKSIKDGQQLLIYNSTISQKLVYLRAQVEKGCYMTFFWSKDGKNWTKINETPIQADYLTRWDRVARPGMIQIGDTSQPAEFSYFKMTNIK</sequence>